<feature type="region of interest" description="Disordered" evidence="10">
    <location>
        <begin position="177"/>
        <end position="215"/>
    </location>
</feature>
<feature type="domain" description="HTH myb-type" evidence="12">
    <location>
        <begin position="213"/>
        <end position="272"/>
    </location>
</feature>
<evidence type="ECO:0000256" key="7">
    <source>
        <dbReference type="ARBA" id="ARBA00023163"/>
    </source>
</evidence>
<evidence type="ECO:0000256" key="6">
    <source>
        <dbReference type="ARBA" id="ARBA00023159"/>
    </source>
</evidence>
<protein>
    <submittedName>
        <fullName evidence="13">Two-component response regulator ARR12</fullName>
    </submittedName>
</protein>
<dbReference type="Proteomes" id="UP001179952">
    <property type="component" value="Unassembled WGS sequence"/>
</dbReference>
<evidence type="ECO:0000256" key="2">
    <source>
        <dbReference type="ARBA" id="ARBA00022553"/>
    </source>
</evidence>
<dbReference type="GO" id="GO:0009736">
    <property type="term" value="P:cytokinin-activated signaling pathway"/>
    <property type="evidence" value="ECO:0007669"/>
    <property type="project" value="InterPro"/>
</dbReference>
<keyword evidence="3" id="KW-0902">Two-component regulatory system</keyword>
<comment type="caution">
    <text evidence="13">The sequence shown here is derived from an EMBL/GenBank/DDBJ whole genome shotgun (WGS) entry which is preliminary data.</text>
</comment>
<gene>
    <name evidence="13" type="ORF">QJS04_geneDACA003809</name>
</gene>
<keyword evidence="6" id="KW-0010">Activator</keyword>
<reference evidence="13" key="1">
    <citation type="journal article" date="2023" name="Nat. Commun.">
        <title>Diploid and tetraploid genomes of Acorus and the evolution of monocots.</title>
        <authorList>
            <person name="Ma L."/>
            <person name="Liu K.W."/>
            <person name="Li Z."/>
            <person name="Hsiao Y.Y."/>
            <person name="Qi Y."/>
            <person name="Fu T."/>
            <person name="Tang G.D."/>
            <person name="Zhang D."/>
            <person name="Sun W.H."/>
            <person name="Liu D.K."/>
            <person name="Li Y."/>
            <person name="Chen G.Z."/>
            <person name="Liu X.D."/>
            <person name="Liao X.Y."/>
            <person name="Jiang Y.T."/>
            <person name="Yu X."/>
            <person name="Hao Y."/>
            <person name="Huang J."/>
            <person name="Zhao X.W."/>
            <person name="Ke S."/>
            <person name="Chen Y.Y."/>
            <person name="Wu W.L."/>
            <person name="Hsu J.L."/>
            <person name="Lin Y.F."/>
            <person name="Huang M.D."/>
            <person name="Li C.Y."/>
            <person name="Huang L."/>
            <person name="Wang Z.W."/>
            <person name="Zhao X."/>
            <person name="Zhong W.Y."/>
            <person name="Peng D.H."/>
            <person name="Ahmad S."/>
            <person name="Lan S."/>
            <person name="Zhang J.S."/>
            <person name="Tsai W.C."/>
            <person name="Van de Peer Y."/>
            <person name="Liu Z.J."/>
        </authorList>
    </citation>
    <scope>NUCLEOTIDE SEQUENCE</scope>
    <source>
        <strain evidence="13">SCP</strain>
    </source>
</reference>
<dbReference type="InterPro" id="IPR017930">
    <property type="entry name" value="Myb_dom"/>
</dbReference>
<keyword evidence="14" id="KW-1185">Reference proteome</keyword>
<dbReference type="GO" id="GO:0005634">
    <property type="term" value="C:nucleus"/>
    <property type="evidence" value="ECO:0007669"/>
    <property type="project" value="UniProtKB-SubCell"/>
</dbReference>
<reference evidence="13" key="2">
    <citation type="submission" date="2023-06" db="EMBL/GenBank/DDBJ databases">
        <authorList>
            <person name="Ma L."/>
            <person name="Liu K.-W."/>
            <person name="Li Z."/>
            <person name="Hsiao Y.-Y."/>
            <person name="Qi Y."/>
            <person name="Fu T."/>
            <person name="Tang G."/>
            <person name="Zhang D."/>
            <person name="Sun W.-H."/>
            <person name="Liu D.-K."/>
            <person name="Li Y."/>
            <person name="Chen G.-Z."/>
            <person name="Liu X.-D."/>
            <person name="Liao X.-Y."/>
            <person name="Jiang Y.-T."/>
            <person name="Yu X."/>
            <person name="Hao Y."/>
            <person name="Huang J."/>
            <person name="Zhao X.-W."/>
            <person name="Ke S."/>
            <person name="Chen Y.-Y."/>
            <person name="Wu W.-L."/>
            <person name="Hsu J.-L."/>
            <person name="Lin Y.-F."/>
            <person name="Huang M.-D."/>
            <person name="Li C.-Y."/>
            <person name="Huang L."/>
            <person name="Wang Z.-W."/>
            <person name="Zhao X."/>
            <person name="Zhong W.-Y."/>
            <person name="Peng D.-H."/>
            <person name="Ahmad S."/>
            <person name="Lan S."/>
            <person name="Zhang J.-S."/>
            <person name="Tsai W.-C."/>
            <person name="Van De Peer Y."/>
            <person name="Liu Z.-J."/>
        </authorList>
    </citation>
    <scope>NUCLEOTIDE SEQUENCE</scope>
    <source>
        <strain evidence="13">SCP</strain>
        <tissue evidence="13">Leaves</tissue>
    </source>
</reference>
<dbReference type="InterPro" id="IPR009057">
    <property type="entry name" value="Homeodomain-like_sf"/>
</dbReference>
<accession>A0AAV9BJD4</accession>
<evidence type="ECO:0000256" key="8">
    <source>
        <dbReference type="ARBA" id="ARBA00023242"/>
    </source>
</evidence>
<dbReference type="GO" id="GO:0003700">
    <property type="term" value="F:DNA-binding transcription factor activity"/>
    <property type="evidence" value="ECO:0007669"/>
    <property type="project" value="InterPro"/>
</dbReference>
<dbReference type="InterPro" id="IPR001789">
    <property type="entry name" value="Sig_transdc_resp-reg_receiver"/>
</dbReference>
<evidence type="ECO:0000259" key="12">
    <source>
        <dbReference type="PROSITE" id="PS51294"/>
    </source>
</evidence>
<dbReference type="GO" id="GO:0003677">
    <property type="term" value="F:DNA binding"/>
    <property type="evidence" value="ECO:0007669"/>
    <property type="project" value="UniProtKB-KW"/>
</dbReference>
<proteinExistence type="predicted"/>
<feature type="domain" description="Response regulatory" evidence="11">
    <location>
        <begin position="26"/>
        <end position="141"/>
    </location>
</feature>
<dbReference type="PROSITE" id="PS51294">
    <property type="entry name" value="HTH_MYB"/>
    <property type="match status" value="1"/>
</dbReference>
<dbReference type="EMBL" id="JAUJYN010000003">
    <property type="protein sequence ID" value="KAK1276779.1"/>
    <property type="molecule type" value="Genomic_DNA"/>
</dbReference>
<keyword evidence="2 9" id="KW-0597">Phosphoprotein</keyword>
<keyword evidence="4" id="KW-0805">Transcription regulation</keyword>
<dbReference type="SUPFAM" id="SSF46689">
    <property type="entry name" value="Homeodomain-like"/>
    <property type="match status" value="1"/>
</dbReference>
<evidence type="ECO:0000256" key="10">
    <source>
        <dbReference type="SAM" id="MobiDB-lite"/>
    </source>
</evidence>
<evidence type="ECO:0000256" key="5">
    <source>
        <dbReference type="ARBA" id="ARBA00023125"/>
    </source>
</evidence>
<keyword evidence="8" id="KW-0539">Nucleus</keyword>
<dbReference type="Gene3D" id="1.10.10.60">
    <property type="entry name" value="Homeodomain-like"/>
    <property type="match status" value="1"/>
</dbReference>
<evidence type="ECO:0000256" key="1">
    <source>
        <dbReference type="ARBA" id="ARBA00004123"/>
    </source>
</evidence>
<evidence type="ECO:0000313" key="13">
    <source>
        <dbReference type="EMBL" id="KAK1276779.1"/>
    </source>
</evidence>
<dbReference type="InterPro" id="IPR045279">
    <property type="entry name" value="ARR-like"/>
</dbReference>
<evidence type="ECO:0000256" key="4">
    <source>
        <dbReference type="ARBA" id="ARBA00023015"/>
    </source>
</evidence>
<dbReference type="SUPFAM" id="SSF52172">
    <property type="entry name" value="CheY-like"/>
    <property type="match status" value="1"/>
</dbReference>
<evidence type="ECO:0000313" key="14">
    <source>
        <dbReference type="Proteomes" id="UP001179952"/>
    </source>
</evidence>
<keyword evidence="5" id="KW-0238">DNA-binding</keyword>
<dbReference type="InterPro" id="IPR011006">
    <property type="entry name" value="CheY-like_superfamily"/>
</dbReference>
<dbReference type="GO" id="GO:0000160">
    <property type="term" value="P:phosphorelay signal transduction system"/>
    <property type="evidence" value="ECO:0007669"/>
    <property type="project" value="UniProtKB-KW"/>
</dbReference>
<dbReference type="FunFam" id="1.10.10.60:FF:000007">
    <property type="entry name" value="Two-component response regulator"/>
    <property type="match status" value="1"/>
</dbReference>
<dbReference type="SMART" id="SM00448">
    <property type="entry name" value="REC"/>
    <property type="match status" value="1"/>
</dbReference>
<dbReference type="InterPro" id="IPR017053">
    <property type="entry name" value="Response_reg_B-typ_pln"/>
</dbReference>
<dbReference type="PROSITE" id="PS50110">
    <property type="entry name" value="RESPONSE_REGULATORY"/>
    <property type="match status" value="1"/>
</dbReference>
<comment type="subcellular location">
    <subcellularLocation>
        <location evidence="1">Nucleus</location>
    </subcellularLocation>
</comment>
<feature type="compositionally biased region" description="Acidic residues" evidence="10">
    <location>
        <begin position="194"/>
        <end position="210"/>
    </location>
</feature>
<feature type="modified residue" description="4-aspartylphosphate" evidence="9">
    <location>
        <position position="77"/>
    </location>
</feature>
<dbReference type="CDD" id="cd17584">
    <property type="entry name" value="REC_typeB_ARR-like"/>
    <property type="match status" value="1"/>
</dbReference>
<dbReference type="PANTHER" id="PTHR43874">
    <property type="entry name" value="TWO-COMPONENT RESPONSE REGULATOR"/>
    <property type="match status" value="1"/>
</dbReference>
<evidence type="ECO:0000256" key="9">
    <source>
        <dbReference type="PROSITE-ProRule" id="PRU00169"/>
    </source>
</evidence>
<dbReference type="AlphaFoldDB" id="A0AAV9BJD4"/>
<dbReference type="PANTHER" id="PTHR43874:SF7">
    <property type="entry name" value="TWO-COMPONENT RESPONSE REGULATOR ARR10"/>
    <property type="match status" value="1"/>
</dbReference>
<dbReference type="InterPro" id="IPR001005">
    <property type="entry name" value="SANT/Myb"/>
</dbReference>
<dbReference type="InterPro" id="IPR006447">
    <property type="entry name" value="Myb_dom_plants"/>
</dbReference>
<dbReference type="Pfam" id="PF00249">
    <property type="entry name" value="Myb_DNA-binding"/>
    <property type="match status" value="1"/>
</dbReference>
<organism evidence="13 14">
    <name type="scientific">Acorus gramineus</name>
    <name type="common">Dwarf sweet flag</name>
    <dbReference type="NCBI Taxonomy" id="55184"/>
    <lineage>
        <taxon>Eukaryota</taxon>
        <taxon>Viridiplantae</taxon>
        <taxon>Streptophyta</taxon>
        <taxon>Embryophyta</taxon>
        <taxon>Tracheophyta</taxon>
        <taxon>Spermatophyta</taxon>
        <taxon>Magnoliopsida</taxon>
        <taxon>Liliopsida</taxon>
        <taxon>Acoraceae</taxon>
        <taxon>Acorus</taxon>
    </lineage>
</organism>
<dbReference type="PIRSF" id="PIRSF036392">
    <property type="entry name" value="RR_ARR_type-B"/>
    <property type="match status" value="1"/>
</dbReference>
<keyword evidence="7" id="KW-0804">Transcription</keyword>
<dbReference type="Gene3D" id="3.40.50.2300">
    <property type="match status" value="1"/>
</dbReference>
<sequence length="738" mass="80817">MTVENQWVSVGGDGGGAGDRFPIGMRVLAVDDDPTCLRLLETLLRRCQYRVVTTNQARHALKLLRENKDKFDLVISDVHMPDMDGFKLLELVGLEMDLPVIMLSANSETKTVMKGITHGACDYLIKPVRLEELRNIWQHVMRKKKPDPRHCNNLGQHEEAERLQLGTCETTQDSVAVELADSKGKSNKKRKDQNEDEEDDWEENEHEVEDPSAQKKPRVVWTVELHRKFVAAVNQLGVDKAVPKRILDLMNVDKLTRENVASHLQKYRLYLKRVGSMANQQANFVAAFGSKDASYLPIGSLGGLGSFHALAGSGQLPSLASFQAGDGAISGLNCAPALQFRGFSSSEHVQLNCAPNMGNAINDHVKLPCITFSGNQNTNLLQGMPVTLDFDQLQEQHKLLDDFSAFPQKQISGTYSFSNNGVGAANCKSPFLNVAENPLVLQANQQKIQGRGVRNQTSTEVPSLKADPFEINVGVSSHRPDTGRCKETWPSAVSLTGYSANPLPMSTPLNQDMSSPVNMRNDISTMVPHIVGHSDGFSPPGNGTVAPLHDSMTERGLQVQSSSLGMGSQYLSGNVNENTRFGNIGSGGNNAPPNKVNSLRSKWVDRGQERSHKEDVIFNPSISSHFTHHGIATPTSQNTGQNNAVHNSRIEIAVRDQSNGGASFVVPHSEVQQSNTDLLVKLRGGYIMDNAKPQQNGFNPSGYSSFDELMSAIIKREREDTLMDGDTVYDVSALGTCI</sequence>
<dbReference type="NCBIfam" id="TIGR01557">
    <property type="entry name" value="myb_SHAQKYF"/>
    <property type="match status" value="1"/>
</dbReference>
<name>A0AAV9BJD4_ACOGR</name>
<evidence type="ECO:0000259" key="11">
    <source>
        <dbReference type="PROSITE" id="PS50110"/>
    </source>
</evidence>
<evidence type="ECO:0000256" key="3">
    <source>
        <dbReference type="ARBA" id="ARBA00023012"/>
    </source>
</evidence>
<dbReference type="Pfam" id="PF00072">
    <property type="entry name" value="Response_reg"/>
    <property type="match status" value="1"/>
</dbReference>